<evidence type="ECO:0000256" key="1">
    <source>
        <dbReference type="SAM" id="Phobius"/>
    </source>
</evidence>
<protein>
    <submittedName>
        <fullName evidence="3">Uncharacterized protein</fullName>
    </submittedName>
</protein>
<name>A0A914X7N7_9BILA</name>
<feature type="transmembrane region" description="Helical" evidence="1">
    <location>
        <begin position="63"/>
        <end position="91"/>
    </location>
</feature>
<dbReference type="Proteomes" id="UP000887566">
    <property type="component" value="Unplaced"/>
</dbReference>
<organism evidence="2 3">
    <name type="scientific">Plectus sambesii</name>
    <dbReference type="NCBI Taxonomy" id="2011161"/>
    <lineage>
        <taxon>Eukaryota</taxon>
        <taxon>Metazoa</taxon>
        <taxon>Ecdysozoa</taxon>
        <taxon>Nematoda</taxon>
        <taxon>Chromadorea</taxon>
        <taxon>Plectida</taxon>
        <taxon>Plectina</taxon>
        <taxon>Plectoidea</taxon>
        <taxon>Plectidae</taxon>
        <taxon>Plectus</taxon>
    </lineage>
</organism>
<accession>A0A914X7N7</accession>
<keyword evidence="1" id="KW-0812">Transmembrane</keyword>
<feature type="transmembrane region" description="Helical" evidence="1">
    <location>
        <begin position="21"/>
        <end position="43"/>
    </location>
</feature>
<dbReference type="WBParaSite" id="PSAMB.scaffold6365size9628.g28435.t1">
    <property type="protein sequence ID" value="PSAMB.scaffold6365size9628.g28435.t1"/>
    <property type="gene ID" value="PSAMB.scaffold6365size9628.g28435"/>
</dbReference>
<proteinExistence type="predicted"/>
<evidence type="ECO:0000313" key="3">
    <source>
        <dbReference type="WBParaSite" id="PSAMB.scaffold6365size9628.g28435.t1"/>
    </source>
</evidence>
<sequence>MGRKLDTLKAKLATHKAKLPYIASVFFLNVTLLKLILVCVFYDKAVHDMSKRLMGIVDINSNGISWSIIIFSVLFGLWLVFVCLADIIAIASK</sequence>
<keyword evidence="2" id="KW-1185">Reference proteome</keyword>
<dbReference type="AlphaFoldDB" id="A0A914X7N7"/>
<reference evidence="3" key="1">
    <citation type="submission" date="2022-11" db="UniProtKB">
        <authorList>
            <consortium name="WormBaseParasite"/>
        </authorList>
    </citation>
    <scope>IDENTIFICATION</scope>
</reference>
<keyword evidence="1" id="KW-1133">Transmembrane helix</keyword>
<evidence type="ECO:0000313" key="2">
    <source>
        <dbReference type="Proteomes" id="UP000887566"/>
    </source>
</evidence>
<keyword evidence="1" id="KW-0472">Membrane</keyword>